<gene>
    <name evidence="3" type="ORF">C7459_101362</name>
</gene>
<dbReference type="EMBL" id="QGGL01000001">
    <property type="protein sequence ID" value="PWK16498.1"/>
    <property type="molecule type" value="Genomic_DNA"/>
</dbReference>
<sequence length="391" mass="41223">MKKYTKYAVALATVVALGGSATFAMAATTDKSATTTTQGTQQNQQGKGKGHGGPQQKEMVQQNTELQALLKLTADELTTQLKAGKSLADIATAQGVDKQQVIDLLVKQDAARIDQDVKDGKLTADKATEMKANSTQRATDRVDGKGGFGGGPGGDKGFHGGGHGFDVAQNTELTSLLKLTADELTTQLKAGKSLADIAAAQSVDKQQVIDLLVKLEAAHFDQEVTDGKMTAEQAAACKANSVQHVTDQVDGKGGFGGGPGAPGGERGGRGGHGFGEFDQATADFLKVTQDELKTQLQAGKSLLEIATAHSVTKEQLTSFLVDKQTKQLDQDLKDQKITQAQYDEMKTHIADMVEHMLAGKPAKGDRGPRGQKQGQAQDQTQQPAQQPTTQQ</sequence>
<proteinExistence type="predicted"/>
<organism evidence="3 4">
    <name type="scientific">Tumebacillus permanentifrigoris</name>
    <dbReference type="NCBI Taxonomy" id="378543"/>
    <lineage>
        <taxon>Bacteria</taxon>
        <taxon>Bacillati</taxon>
        <taxon>Bacillota</taxon>
        <taxon>Bacilli</taxon>
        <taxon>Bacillales</taxon>
        <taxon>Alicyclobacillaceae</taxon>
        <taxon>Tumebacillus</taxon>
    </lineage>
</organism>
<evidence type="ECO:0000313" key="4">
    <source>
        <dbReference type="Proteomes" id="UP000245634"/>
    </source>
</evidence>
<evidence type="ECO:0000313" key="3">
    <source>
        <dbReference type="EMBL" id="PWK16498.1"/>
    </source>
</evidence>
<feature type="compositionally biased region" description="Gly residues" evidence="1">
    <location>
        <begin position="145"/>
        <end position="163"/>
    </location>
</feature>
<reference evidence="3 4" key="1">
    <citation type="submission" date="2018-05" db="EMBL/GenBank/DDBJ databases">
        <title>Genomic Encyclopedia of Type Strains, Phase IV (KMG-IV): sequencing the most valuable type-strain genomes for metagenomic binning, comparative biology and taxonomic classification.</title>
        <authorList>
            <person name="Goeker M."/>
        </authorList>
    </citation>
    <scope>NUCLEOTIDE SEQUENCE [LARGE SCALE GENOMIC DNA]</scope>
    <source>
        <strain evidence="3 4">DSM 18773</strain>
    </source>
</reference>
<accession>A0A316DFV9</accession>
<evidence type="ECO:0008006" key="5">
    <source>
        <dbReference type="Google" id="ProtNLM"/>
    </source>
</evidence>
<comment type="caution">
    <text evidence="3">The sequence shown here is derived from an EMBL/GenBank/DDBJ whole genome shotgun (WGS) entry which is preliminary data.</text>
</comment>
<feature type="signal peptide" evidence="2">
    <location>
        <begin position="1"/>
        <end position="26"/>
    </location>
</feature>
<feature type="compositionally biased region" description="Low complexity" evidence="1">
    <location>
        <begin position="370"/>
        <end position="391"/>
    </location>
</feature>
<feature type="compositionally biased region" description="Gly residues" evidence="1">
    <location>
        <begin position="252"/>
        <end position="274"/>
    </location>
</feature>
<feature type="region of interest" description="Disordered" evidence="1">
    <location>
        <begin position="355"/>
        <end position="391"/>
    </location>
</feature>
<feature type="chain" id="PRO_5016306799" description="LysM domain-containing protein" evidence="2">
    <location>
        <begin position="27"/>
        <end position="391"/>
    </location>
</feature>
<evidence type="ECO:0000256" key="1">
    <source>
        <dbReference type="SAM" id="MobiDB-lite"/>
    </source>
</evidence>
<feature type="region of interest" description="Disordered" evidence="1">
    <location>
        <begin position="252"/>
        <end position="275"/>
    </location>
</feature>
<dbReference type="RefSeq" id="WP_109685637.1">
    <property type="nucleotide sequence ID" value="NZ_QGGL01000001.1"/>
</dbReference>
<dbReference type="AlphaFoldDB" id="A0A316DFV9"/>
<feature type="compositionally biased region" description="Low complexity" evidence="1">
    <location>
        <begin position="33"/>
        <end position="46"/>
    </location>
</feature>
<keyword evidence="4" id="KW-1185">Reference proteome</keyword>
<feature type="region of interest" description="Disordered" evidence="1">
    <location>
        <begin position="130"/>
        <end position="163"/>
    </location>
</feature>
<dbReference type="OrthoDB" id="2376193at2"/>
<protein>
    <recommendedName>
        <fullName evidence="5">LysM domain-containing protein</fullName>
    </recommendedName>
</protein>
<dbReference type="Proteomes" id="UP000245634">
    <property type="component" value="Unassembled WGS sequence"/>
</dbReference>
<keyword evidence="2" id="KW-0732">Signal</keyword>
<name>A0A316DFV9_9BACL</name>
<feature type="region of interest" description="Disordered" evidence="1">
    <location>
        <begin position="33"/>
        <end position="59"/>
    </location>
</feature>
<evidence type="ECO:0000256" key="2">
    <source>
        <dbReference type="SAM" id="SignalP"/>
    </source>
</evidence>